<evidence type="ECO:0000256" key="2">
    <source>
        <dbReference type="SAM" id="SignalP"/>
    </source>
</evidence>
<dbReference type="KEGG" id="pus:CKA81_09085"/>
<dbReference type="NCBIfam" id="NF033674">
    <property type="entry name" value="stress_OB_fold"/>
    <property type="match status" value="1"/>
</dbReference>
<dbReference type="InterPro" id="IPR036700">
    <property type="entry name" value="BOBF_sf"/>
</dbReference>
<protein>
    <submittedName>
        <fullName evidence="3">Uncharacterized protein</fullName>
    </submittedName>
</protein>
<dbReference type="AlphaFoldDB" id="A0A410GCI3"/>
<gene>
    <name evidence="3" type="ORF">CKA81_09085</name>
</gene>
<reference evidence="3 4" key="1">
    <citation type="submission" date="2017-08" db="EMBL/GenBank/DDBJ databases">
        <authorList>
            <person name="Park S.-J."/>
            <person name="Kim H."/>
        </authorList>
    </citation>
    <scope>NUCLEOTIDE SEQUENCE [LARGE SCALE GENOMIC DNA]</scope>
    <source>
        <strain evidence="4">ye3</strain>
    </source>
</reference>
<dbReference type="PANTHER" id="PTHR36571">
    <property type="entry name" value="PROTEIN YGIW"/>
    <property type="match status" value="1"/>
</dbReference>
<accession>A0A410GCI3</accession>
<dbReference type="RefSeq" id="WP_128354967.1">
    <property type="nucleotide sequence ID" value="NZ_CP022987.1"/>
</dbReference>
<dbReference type="InterPro" id="IPR005220">
    <property type="entry name" value="CarO-like"/>
</dbReference>
<evidence type="ECO:0000313" key="3">
    <source>
        <dbReference type="EMBL" id="QAA93974.1"/>
    </source>
</evidence>
<keyword evidence="1 2" id="KW-0732">Signal</keyword>
<feature type="chain" id="PRO_5019204904" evidence="2">
    <location>
        <begin position="27"/>
        <end position="121"/>
    </location>
</feature>
<dbReference type="Proteomes" id="UP000283474">
    <property type="component" value="Chromosome"/>
</dbReference>
<proteinExistence type="predicted"/>
<sequence length="121" mass="13114">MRIGFNVRLLMVPATVAALFALPALAQYTGPSTINEGSVAAILADPQDDQAVQLQGHLLRRTSHDQYIFSDGSGEIVAEIDDKRFPAQAVSEKTKVEIIGEVDTGLTRPPEIEVDSIRVIQ</sequence>
<dbReference type="SUPFAM" id="SSF101756">
    <property type="entry name" value="Hypothetical protein YgiW"/>
    <property type="match status" value="1"/>
</dbReference>
<keyword evidence="4" id="KW-1185">Reference proteome</keyword>
<dbReference type="OrthoDB" id="6650354at2"/>
<dbReference type="Pfam" id="PF04076">
    <property type="entry name" value="BOF"/>
    <property type="match status" value="1"/>
</dbReference>
<evidence type="ECO:0000256" key="1">
    <source>
        <dbReference type="ARBA" id="ARBA00022729"/>
    </source>
</evidence>
<organism evidence="3 4">
    <name type="scientific">Pollutimonas thiosulfatoxidans</name>
    <dbReference type="NCBI Taxonomy" id="2028345"/>
    <lineage>
        <taxon>Bacteria</taxon>
        <taxon>Pseudomonadati</taxon>
        <taxon>Pseudomonadota</taxon>
        <taxon>Betaproteobacteria</taxon>
        <taxon>Burkholderiales</taxon>
        <taxon>Alcaligenaceae</taxon>
        <taxon>Pollutimonas</taxon>
    </lineage>
</organism>
<name>A0A410GCI3_9BURK</name>
<feature type="signal peptide" evidence="2">
    <location>
        <begin position="1"/>
        <end position="26"/>
    </location>
</feature>
<evidence type="ECO:0000313" key="4">
    <source>
        <dbReference type="Proteomes" id="UP000283474"/>
    </source>
</evidence>
<dbReference type="PANTHER" id="PTHR36571:SF1">
    <property type="entry name" value="PROTEIN YGIW"/>
    <property type="match status" value="1"/>
</dbReference>
<dbReference type="Gene3D" id="2.40.50.200">
    <property type="entry name" value="Bacterial OB-fold"/>
    <property type="match status" value="1"/>
</dbReference>
<dbReference type="EMBL" id="CP022987">
    <property type="protein sequence ID" value="QAA93974.1"/>
    <property type="molecule type" value="Genomic_DNA"/>
</dbReference>